<keyword evidence="5" id="KW-1185">Reference proteome</keyword>
<dbReference type="SMART" id="SM00028">
    <property type="entry name" value="TPR"/>
    <property type="match status" value="4"/>
</dbReference>
<dbReference type="KEGG" id="oxy:HCG48_23595"/>
<proteinExistence type="predicted"/>
<dbReference type="RefSeq" id="WP_168571360.1">
    <property type="nucleotide sequence ID" value="NZ_CP051167.1"/>
</dbReference>
<dbReference type="Proteomes" id="UP000500857">
    <property type="component" value="Chromosome"/>
</dbReference>
<dbReference type="PANTHER" id="PTHR10098:SF112">
    <property type="entry name" value="SLR0380 PROTEIN"/>
    <property type="match status" value="1"/>
</dbReference>
<evidence type="ECO:0000313" key="5">
    <source>
        <dbReference type="Proteomes" id="UP000500857"/>
    </source>
</evidence>
<dbReference type="InterPro" id="IPR024983">
    <property type="entry name" value="CHAT_dom"/>
</dbReference>
<dbReference type="InterPro" id="IPR019734">
    <property type="entry name" value="TPR_rpt"/>
</dbReference>
<feature type="coiled-coil region" evidence="2">
    <location>
        <begin position="442"/>
        <end position="469"/>
    </location>
</feature>
<accession>A0A6H1U2Z9</accession>
<dbReference type="PANTHER" id="PTHR10098">
    <property type="entry name" value="RAPSYN-RELATED"/>
    <property type="match status" value="1"/>
</dbReference>
<feature type="repeat" description="TPR" evidence="1">
    <location>
        <begin position="69"/>
        <end position="102"/>
    </location>
</feature>
<keyword evidence="2" id="KW-0175">Coiled coil</keyword>
<evidence type="ECO:0000256" key="1">
    <source>
        <dbReference type="PROSITE-ProRule" id="PRU00339"/>
    </source>
</evidence>
<evidence type="ECO:0000256" key="2">
    <source>
        <dbReference type="SAM" id="Coils"/>
    </source>
</evidence>
<name>A0A6H1U2Z9_9CYAN</name>
<dbReference type="SUPFAM" id="SSF48452">
    <property type="entry name" value="TPR-like"/>
    <property type="match status" value="1"/>
</dbReference>
<dbReference type="EMBL" id="CP051167">
    <property type="protein sequence ID" value="QIZ73214.1"/>
    <property type="molecule type" value="Genomic_DNA"/>
</dbReference>
<dbReference type="Gene3D" id="1.25.40.10">
    <property type="entry name" value="Tetratricopeptide repeat domain"/>
    <property type="match status" value="3"/>
</dbReference>
<sequence length="874" mass="99559">MLEPWLERRGCARIRSISIAGGTALFLWTIFGEGMTQRAIALPFVPNPLTSELLRVQTIAPSSQWRRQARLLTREGHQYFARGNYQKALELWQEAERLYRQLGDRDGIVGSQINQSVVFQTQGQYRRACKVLVGILPIEGGDLLCEAQTEDGFELACTESHCGLSTAIEKLALQNLGEILREIGKLKASETVLQQALKLARSWSSGREIAIIELSLANTQRARYNRQRSFYDRTEQSSDRIKAIELGKGTLERYRRIGRRENEWESANGTRSQALFNALSLLVEIAEWLKEEGAGQDDNAILTQEWRQLDAQIEPTVEQLVADPLLFSGLSAIEEIYARLNFAHTLMQWGDRQYSREAIAQIELALGASRQLNHTQTEIYASGLMGMFYQKHSNLNLAREWTERAVVLSEAIAAPELSYRWQQQLGNIAYSLGEIPMAIAAYEMAVEQVEQVRQDLLSLEREVQFSFQETVRDIYEDYIFVLLKWEPFEDRLATVAQLIDRFGLAELENFLGCDLSIESQPDSDLQDNPAAILYAIVLEKYNSIAIVVKVPDASERQFYYYSVPWQAVKRQIKSLNFFIEEYSLNPRINQEQIAKAARELYQLLIQPTRDLLPDSGTLVFVTDSLLQTIPMAMLQDEQGQYLIEKYSLAFSLRSQLDSNPPPTSSEPRGLLAGVRNGPSFGTNFDELPAVKRELQEVQAEIGDSKILLDEDFTRDAFEKQINHADFSIVHIATHGEFSSDPQKTFILAFDDPINVRQFDRFVRRRIESSLFPIDLLVLSACETAKSDRRGGLGLAGVAVQAGARSTLASLWKVADGSTALFMREFYRHWRQSNLTKAEALRQTQLTFLHDPQYRDQNYHLPYYWAAFILAGDWH</sequence>
<dbReference type="PROSITE" id="PS50005">
    <property type="entry name" value="TPR"/>
    <property type="match status" value="1"/>
</dbReference>
<reference evidence="4 5" key="1">
    <citation type="submission" date="2020-04" db="EMBL/GenBank/DDBJ databases">
        <authorList>
            <person name="Basu S."/>
            <person name="Maruthanayagam V."/>
            <person name="Chakraborty S."/>
            <person name="Pramanik A."/>
            <person name="Mukherjee J."/>
            <person name="Brink B."/>
        </authorList>
    </citation>
    <scope>NUCLEOTIDE SEQUENCE [LARGE SCALE GENOMIC DNA]</scope>
    <source>
        <strain evidence="4 5">AP17</strain>
    </source>
</reference>
<dbReference type="AlphaFoldDB" id="A0A6H1U2Z9"/>
<dbReference type="Pfam" id="PF12770">
    <property type="entry name" value="CHAT"/>
    <property type="match status" value="1"/>
</dbReference>
<keyword evidence="1" id="KW-0802">TPR repeat</keyword>
<evidence type="ECO:0000259" key="3">
    <source>
        <dbReference type="Pfam" id="PF12770"/>
    </source>
</evidence>
<organism evidence="4 5">
    <name type="scientific">Oxynema aestuarii AP17</name>
    <dbReference type="NCBI Taxonomy" id="2064643"/>
    <lineage>
        <taxon>Bacteria</taxon>
        <taxon>Bacillati</taxon>
        <taxon>Cyanobacteriota</taxon>
        <taxon>Cyanophyceae</taxon>
        <taxon>Oscillatoriophycideae</taxon>
        <taxon>Oscillatoriales</taxon>
        <taxon>Oscillatoriaceae</taxon>
        <taxon>Oxynema</taxon>
        <taxon>Oxynema aestuarii</taxon>
    </lineage>
</organism>
<gene>
    <name evidence="4" type="ORF">HCG48_23595</name>
</gene>
<feature type="domain" description="CHAT" evidence="3">
    <location>
        <begin position="595"/>
        <end position="872"/>
    </location>
</feature>
<protein>
    <submittedName>
        <fullName evidence="4">CHAT domain-containing protein</fullName>
    </submittedName>
</protein>
<evidence type="ECO:0000313" key="4">
    <source>
        <dbReference type="EMBL" id="QIZ73214.1"/>
    </source>
</evidence>
<dbReference type="InterPro" id="IPR011990">
    <property type="entry name" value="TPR-like_helical_dom_sf"/>
</dbReference>